<organism evidence="1">
    <name type="scientific">Siphoviridae sp. ctmpG14</name>
    <dbReference type="NCBI Taxonomy" id="2825654"/>
    <lineage>
        <taxon>Viruses</taxon>
        <taxon>Duplodnaviria</taxon>
        <taxon>Heunggongvirae</taxon>
        <taxon>Uroviricota</taxon>
        <taxon>Caudoviricetes</taxon>
    </lineage>
</organism>
<protein>
    <submittedName>
        <fullName evidence="1">Uncharacterized protein</fullName>
    </submittedName>
</protein>
<dbReference type="EMBL" id="BK015384">
    <property type="protein sequence ID" value="DAE04219.1"/>
    <property type="molecule type" value="Genomic_DNA"/>
</dbReference>
<accession>A0A8S5PCP9</accession>
<proteinExistence type="predicted"/>
<reference evidence="1" key="1">
    <citation type="journal article" date="2021" name="Proc. Natl. Acad. Sci. U.S.A.">
        <title>A Catalog of Tens of Thousands of Viruses from Human Metagenomes Reveals Hidden Associations with Chronic Diseases.</title>
        <authorList>
            <person name="Tisza M.J."/>
            <person name="Buck C.B."/>
        </authorList>
    </citation>
    <scope>NUCLEOTIDE SEQUENCE</scope>
    <source>
        <strain evidence="1">CtmpG14</strain>
    </source>
</reference>
<name>A0A8S5PCP9_9CAUD</name>
<evidence type="ECO:0000313" key="1">
    <source>
        <dbReference type="EMBL" id="DAE04219.1"/>
    </source>
</evidence>
<sequence length="33" mass="3768">MENLESSQQKLGKLPHPSNFCLTLFFIDAESSR</sequence>